<protein>
    <submittedName>
        <fullName evidence="1">Uncharacterized protein</fullName>
    </submittedName>
</protein>
<reference evidence="1" key="2">
    <citation type="submission" date="2021-04" db="EMBL/GenBank/DDBJ databases">
        <authorList>
            <person name="Podell S."/>
        </authorList>
    </citation>
    <scope>NUCLEOTIDE SEQUENCE</scope>
    <source>
        <strain evidence="1">Hildebrandi</strain>
    </source>
</reference>
<comment type="caution">
    <text evidence="1">The sequence shown here is derived from an EMBL/GenBank/DDBJ whole genome shotgun (WGS) entry which is preliminary data.</text>
</comment>
<keyword evidence="2" id="KW-1185">Reference proteome</keyword>
<dbReference type="AlphaFoldDB" id="A0A9K3LKW8"/>
<proteinExistence type="predicted"/>
<reference evidence="1" key="1">
    <citation type="journal article" date="2021" name="Sci. Rep.">
        <title>Diploid genomic architecture of Nitzschia inconspicua, an elite biomass production diatom.</title>
        <authorList>
            <person name="Oliver A."/>
            <person name="Podell S."/>
            <person name="Pinowska A."/>
            <person name="Traller J.C."/>
            <person name="Smith S.R."/>
            <person name="McClure R."/>
            <person name="Beliaev A."/>
            <person name="Bohutskyi P."/>
            <person name="Hill E.A."/>
            <person name="Rabines A."/>
            <person name="Zheng H."/>
            <person name="Allen L.Z."/>
            <person name="Kuo A."/>
            <person name="Grigoriev I.V."/>
            <person name="Allen A.E."/>
            <person name="Hazlebeck D."/>
            <person name="Allen E.E."/>
        </authorList>
    </citation>
    <scope>NUCLEOTIDE SEQUENCE</scope>
    <source>
        <strain evidence="1">Hildebrandi</strain>
    </source>
</reference>
<evidence type="ECO:0000313" key="2">
    <source>
        <dbReference type="Proteomes" id="UP000693970"/>
    </source>
</evidence>
<gene>
    <name evidence="1" type="ORF">IV203_027021</name>
</gene>
<evidence type="ECO:0000313" key="1">
    <source>
        <dbReference type="EMBL" id="KAG7363660.1"/>
    </source>
</evidence>
<dbReference type="OrthoDB" id="55311at2759"/>
<dbReference type="Proteomes" id="UP000693970">
    <property type="component" value="Unassembled WGS sequence"/>
</dbReference>
<sequence>MKSFLQEYPNSTGARFIHLLKAELHARPEWEPHRQSYCGRILSLCIGGYHNAKDKMPTFASSSSASSRFSTSLDRLFNFYNGRDYDTYLPLLPQTDSTTVHGVRHFRDTEHAIVNLGTSKACLPLMLAAASIDPKVGIVIELGPFAGFSSKCAAYGILAAMQNITNGQEEDSPARLFSFDTFDGDVNYYALTRKGAWIKDMYPDFSKQNSSFVQLWRDTVQHVYPQAKSVVGCINTTAVNDDVIQNLSGSSKLIPQLLIVDTVKTSKLLHEHLGGLTIHAGTVLFLMDFQRSKHLVQQIYGCFRPKYLLPVYISWNNEHVAFVVTRTLSVNEPDIFQCYLELAKVNFQTTAFHTHLMKTRMEQDLMFLSGLTTNAAIHERFREGLRDKTLQAMNKALDEQDEWTWRVLSGLGDRS</sequence>
<accession>A0A9K3LKW8</accession>
<name>A0A9K3LKW8_9STRA</name>
<dbReference type="EMBL" id="JAGRRH010000010">
    <property type="protein sequence ID" value="KAG7363660.1"/>
    <property type="molecule type" value="Genomic_DNA"/>
</dbReference>
<organism evidence="1 2">
    <name type="scientific">Nitzschia inconspicua</name>
    <dbReference type="NCBI Taxonomy" id="303405"/>
    <lineage>
        <taxon>Eukaryota</taxon>
        <taxon>Sar</taxon>
        <taxon>Stramenopiles</taxon>
        <taxon>Ochrophyta</taxon>
        <taxon>Bacillariophyta</taxon>
        <taxon>Bacillariophyceae</taxon>
        <taxon>Bacillariophycidae</taxon>
        <taxon>Bacillariales</taxon>
        <taxon>Bacillariaceae</taxon>
        <taxon>Nitzschia</taxon>
    </lineage>
</organism>